<accession>A0ABY5DN55</accession>
<feature type="transmembrane region" description="Helical" evidence="2">
    <location>
        <begin position="88"/>
        <end position="107"/>
    </location>
</feature>
<name>A0ABY5DN55_9ACTN</name>
<dbReference type="PANTHER" id="PTHR23028:SF53">
    <property type="entry name" value="ACYL_TRANSF_3 DOMAIN-CONTAINING PROTEIN"/>
    <property type="match status" value="1"/>
</dbReference>
<evidence type="ECO:0000259" key="3">
    <source>
        <dbReference type="Pfam" id="PF01757"/>
    </source>
</evidence>
<keyword evidence="5" id="KW-1185">Reference proteome</keyword>
<feature type="transmembrane region" description="Helical" evidence="2">
    <location>
        <begin position="47"/>
        <end position="67"/>
    </location>
</feature>
<proteinExistence type="predicted"/>
<dbReference type="InterPro" id="IPR050879">
    <property type="entry name" value="Acyltransferase_3"/>
</dbReference>
<feature type="region of interest" description="Disordered" evidence="1">
    <location>
        <begin position="366"/>
        <end position="410"/>
    </location>
</feature>
<feature type="transmembrane region" description="Helical" evidence="2">
    <location>
        <begin position="272"/>
        <end position="288"/>
    </location>
</feature>
<feature type="transmembrane region" description="Helical" evidence="2">
    <location>
        <begin position="334"/>
        <end position="355"/>
    </location>
</feature>
<gene>
    <name evidence="4" type="ORF">NBH00_13380</name>
</gene>
<organism evidence="4 5">
    <name type="scientific">Paraconexibacter antarcticus</name>
    <dbReference type="NCBI Taxonomy" id="2949664"/>
    <lineage>
        <taxon>Bacteria</taxon>
        <taxon>Bacillati</taxon>
        <taxon>Actinomycetota</taxon>
        <taxon>Thermoleophilia</taxon>
        <taxon>Solirubrobacterales</taxon>
        <taxon>Paraconexibacteraceae</taxon>
        <taxon>Paraconexibacter</taxon>
    </lineage>
</organism>
<keyword evidence="4" id="KW-0012">Acyltransferase</keyword>
<feature type="transmembrane region" description="Helical" evidence="2">
    <location>
        <begin position="142"/>
        <end position="163"/>
    </location>
</feature>
<keyword evidence="2" id="KW-1133">Transmembrane helix</keyword>
<evidence type="ECO:0000256" key="2">
    <source>
        <dbReference type="SAM" id="Phobius"/>
    </source>
</evidence>
<keyword evidence="4" id="KW-0808">Transferase</keyword>
<dbReference type="PANTHER" id="PTHR23028">
    <property type="entry name" value="ACETYLTRANSFERASE"/>
    <property type="match status" value="1"/>
</dbReference>
<dbReference type="GO" id="GO:0016746">
    <property type="term" value="F:acyltransferase activity"/>
    <property type="evidence" value="ECO:0007669"/>
    <property type="project" value="UniProtKB-KW"/>
</dbReference>
<feature type="transmembrane region" description="Helical" evidence="2">
    <location>
        <begin position="9"/>
        <end position="27"/>
    </location>
</feature>
<dbReference type="InterPro" id="IPR002656">
    <property type="entry name" value="Acyl_transf_3_dom"/>
</dbReference>
<dbReference type="RefSeq" id="WP_254569092.1">
    <property type="nucleotide sequence ID" value="NZ_CP098502.1"/>
</dbReference>
<evidence type="ECO:0000313" key="5">
    <source>
        <dbReference type="Proteomes" id="UP001056035"/>
    </source>
</evidence>
<evidence type="ECO:0000313" key="4">
    <source>
        <dbReference type="EMBL" id="UTI62354.1"/>
    </source>
</evidence>
<feature type="compositionally biased region" description="Basic and acidic residues" evidence="1">
    <location>
        <begin position="366"/>
        <end position="395"/>
    </location>
</feature>
<feature type="compositionally biased region" description="Low complexity" evidence="1">
    <location>
        <begin position="401"/>
        <end position="410"/>
    </location>
</feature>
<protein>
    <submittedName>
        <fullName evidence="4">Acyltransferase</fullName>
    </submittedName>
</protein>
<feature type="domain" description="Acyltransferase 3" evidence="3">
    <location>
        <begin position="6"/>
        <end position="351"/>
    </location>
</feature>
<dbReference type="Proteomes" id="UP001056035">
    <property type="component" value="Chromosome"/>
</dbReference>
<evidence type="ECO:0000256" key="1">
    <source>
        <dbReference type="SAM" id="MobiDB-lite"/>
    </source>
</evidence>
<keyword evidence="2" id="KW-0812">Transmembrane</keyword>
<feature type="transmembrane region" description="Helical" evidence="2">
    <location>
        <begin position="202"/>
        <end position="227"/>
    </location>
</feature>
<dbReference type="EMBL" id="CP098502">
    <property type="protein sequence ID" value="UTI62354.1"/>
    <property type="molecule type" value="Genomic_DNA"/>
</dbReference>
<feature type="transmembrane region" description="Helical" evidence="2">
    <location>
        <begin position="175"/>
        <end position="196"/>
    </location>
</feature>
<reference evidence="4 5" key="1">
    <citation type="submission" date="2022-06" db="EMBL/GenBank/DDBJ databases">
        <title>Paraconexibacter antarcticus.</title>
        <authorList>
            <person name="Kim C.S."/>
        </authorList>
    </citation>
    <scope>NUCLEOTIDE SEQUENCE [LARGE SCALE GENOMIC DNA]</scope>
    <source>
        <strain evidence="4 5">02-257</strain>
    </source>
</reference>
<keyword evidence="2" id="KW-0472">Membrane</keyword>
<feature type="transmembrane region" description="Helical" evidence="2">
    <location>
        <begin position="295"/>
        <end position="314"/>
    </location>
</feature>
<dbReference type="Pfam" id="PF01757">
    <property type="entry name" value="Acyl_transf_3"/>
    <property type="match status" value="1"/>
</dbReference>
<sequence>MSRAPALDALRGVAALAIVALHAWLYTTTVAEKGDSLGDAVVHQLRLGVPLFFVLSGFLLYRSWVVAARGGRPLPRLGTYARRRAARVVPAYAAALLGSLLLLAPLADVRGVDIPPLHALPLFAVFASNLSPATTGALDPPMWTLAVEVQFYVLLPVLAWLALDAPERRDTRVPGTARLLAPPLVLLAGGTLFNLAHAVGAGSIVVATSLPALAPCFACGMAAAVLAERPTVRRRPPGVRILVLLAAAALVVLDGGWHEADAGYAGRILRDLPAAAGFAAVILVAAQARGTTARVLATAPFRVLGALSFPVYLWHMPLMLGLRGAHVFPEHHPAAAFAAVLAVTLPVAWLSWTFVERPGIRWAAARERRPGPGRESRRPHLAERPQPADRPHLLVREPSPAAATATATAH</sequence>
<feature type="transmembrane region" description="Helical" evidence="2">
    <location>
        <begin position="239"/>
        <end position="257"/>
    </location>
</feature>